<dbReference type="InterPro" id="IPR036434">
    <property type="entry name" value="Beta_cellobiohydrolase_sf"/>
</dbReference>
<feature type="binding site" evidence="2">
    <location>
        <position position="140"/>
    </location>
    <ligand>
        <name>substrate</name>
    </ligand>
</feature>
<keyword evidence="3" id="KW-0326">Glycosidase</keyword>
<reference evidence="5 6" key="1">
    <citation type="submission" date="2018-02" db="EMBL/GenBank/DDBJ databases">
        <title>Genomic Encyclopedia of Archaeal and Bacterial Type Strains, Phase II (KMG-II): from individual species to whole genera.</title>
        <authorList>
            <person name="Goeker M."/>
        </authorList>
    </citation>
    <scope>NUCLEOTIDE SEQUENCE [LARGE SCALE GENOMIC DNA]</scope>
    <source>
        <strain evidence="5 6">DSM 22857</strain>
    </source>
</reference>
<dbReference type="Pfam" id="PF01341">
    <property type="entry name" value="Glyco_hydro_6"/>
    <property type="match status" value="1"/>
</dbReference>
<evidence type="ECO:0000256" key="2">
    <source>
        <dbReference type="PIRSR" id="PIRSR001100-2"/>
    </source>
</evidence>
<evidence type="ECO:0000256" key="3">
    <source>
        <dbReference type="RuleBase" id="RU361186"/>
    </source>
</evidence>
<sequence>MRRLADGIGEADAIVVLEPDAVPHALEGCLEGSHHTAEQRYAALREATGILKRNPATRVYLDAGNAGWIDDLDALAAALRASGLEEADGFALNVSNFKTTESSASYGRALSDRTGGAHFVIDTSRNGAGPAEPDGSGTEWCNPPGRHLGAEPTLATGDPRIDAYLWVKQPGDSDGSCRPGEPTAGAWWPEYALDLVMNTRMGHPYTGHP</sequence>
<dbReference type="GO" id="GO:0004553">
    <property type="term" value="F:hydrolase activity, hydrolyzing O-glycosyl compounds"/>
    <property type="evidence" value="ECO:0007669"/>
    <property type="project" value="InterPro"/>
</dbReference>
<dbReference type="PIRSF" id="PIRSF001100">
    <property type="entry name" value="Beta_cellobiohydrolase"/>
    <property type="match status" value="1"/>
</dbReference>
<feature type="binding site" evidence="2">
    <location>
        <position position="168"/>
    </location>
    <ligand>
        <name>substrate</name>
    </ligand>
</feature>
<comment type="caution">
    <text evidence="5">The sequence shown here is derived from an EMBL/GenBank/DDBJ whole genome shotgun (WGS) entry which is preliminary data.</text>
</comment>
<organism evidence="5 6">
    <name type="scientific">Kineococcus xinjiangensis</name>
    <dbReference type="NCBI Taxonomy" id="512762"/>
    <lineage>
        <taxon>Bacteria</taxon>
        <taxon>Bacillati</taxon>
        <taxon>Actinomycetota</taxon>
        <taxon>Actinomycetes</taxon>
        <taxon>Kineosporiales</taxon>
        <taxon>Kineosporiaceae</taxon>
        <taxon>Kineococcus</taxon>
    </lineage>
</organism>
<feature type="region of interest" description="Disordered" evidence="4">
    <location>
        <begin position="125"/>
        <end position="154"/>
    </location>
</feature>
<comment type="similarity">
    <text evidence="3">Belongs to the glycosyl hydrolase family 6.</text>
</comment>
<accession>A0A2S6IUQ1</accession>
<keyword evidence="3" id="KW-0624">Polysaccharide degradation</keyword>
<evidence type="ECO:0000313" key="6">
    <source>
        <dbReference type="Proteomes" id="UP000239485"/>
    </source>
</evidence>
<keyword evidence="6" id="KW-1185">Reference proteome</keyword>
<protein>
    <recommendedName>
        <fullName evidence="3">Glucanase</fullName>
        <ecNumber evidence="3">3.2.1.-</ecNumber>
    </recommendedName>
</protein>
<dbReference type="PANTHER" id="PTHR34876:SF4">
    <property type="entry name" value="1,4-BETA-D-GLUCAN CELLOBIOHYDROLASE C-RELATED"/>
    <property type="match status" value="1"/>
</dbReference>
<keyword evidence="3 5" id="KW-0378">Hydrolase</keyword>
<keyword evidence="3" id="KW-0119">Carbohydrate metabolism</keyword>
<dbReference type="Gene3D" id="3.20.20.40">
    <property type="entry name" value="1, 4-beta cellobiohydrolase"/>
    <property type="match status" value="1"/>
</dbReference>
<dbReference type="PANTHER" id="PTHR34876">
    <property type="match status" value="1"/>
</dbReference>
<dbReference type="EMBL" id="PTJD01000002">
    <property type="protein sequence ID" value="PPK98000.1"/>
    <property type="molecule type" value="Genomic_DNA"/>
</dbReference>
<name>A0A2S6IUQ1_9ACTN</name>
<evidence type="ECO:0000313" key="5">
    <source>
        <dbReference type="EMBL" id="PPK98000.1"/>
    </source>
</evidence>
<feature type="binding site" evidence="2">
    <location>
        <position position="96"/>
    </location>
    <ligand>
        <name>substrate</name>
    </ligand>
</feature>
<evidence type="ECO:0000256" key="4">
    <source>
        <dbReference type="SAM" id="MobiDB-lite"/>
    </source>
</evidence>
<feature type="binding site" evidence="2">
    <location>
        <position position="68"/>
    </location>
    <ligand>
        <name>substrate</name>
    </ligand>
</feature>
<gene>
    <name evidence="5" type="ORF">CLV92_102151</name>
</gene>
<dbReference type="GO" id="GO:0030245">
    <property type="term" value="P:cellulose catabolic process"/>
    <property type="evidence" value="ECO:0007669"/>
    <property type="project" value="UniProtKB-KW"/>
</dbReference>
<dbReference type="SUPFAM" id="SSF51989">
    <property type="entry name" value="Glycosyl hydrolases family 6, cellulases"/>
    <property type="match status" value="1"/>
</dbReference>
<dbReference type="AlphaFoldDB" id="A0A2S6IUQ1"/>
<feature type="active site" description="Proton donor" evidence="1">
    <location>
        <position position="20"/>
    </location>
</feature>
<keyword evidence="3" id="KW-0136">Cellulose degradation</keyword>
<proteinExistence type="inferred from homology"/>
<dbReference type="EC" id="3.2.1.-" evidence="3"/>
<feature type="active site" description="Proton acceptor" evidence="1">
    <location>
        <position position="174"/>
    </location>
</feature>
<dbReference type="PRINTS" id="PR00733">
    <property type="entry name" value="GLHYDRLASE6"/>
</dbReference>
<evidence type="ECO:0000256" key="1">
    <source>
        <dbReference type="PIRSR" id="PIRSR001100-1"/>
    </source>
</evidence>
<dbReference type="InterPro" id="IPR016288">
    <property type="entry name" value="Beta_cellobiohydrolase"/>
</dbReference>
<dbReference type="Proteomes" id="UP000239485">
    <property type="component" value="Unassembled WGS sequence"/>
</dbReference>